<reference evidence="1 2" key="1">
    <citation type="submission" date="2023-01" db="EMBL/GenBank/DDBJ databases">
        <authorList>
            <person name="Whitehead M."/>
        </authorList>
    </citation>
    <scope>NUCLEOTIDE SEQUENCE [LARGE SCALE GENOMIC DNA]</scope>
</reference>
<evidence type="ECO:0000313" key="2">
    <source>
        <dbReference type="Proteomes" id="UP001160148"/>
    </source>
</evidence>
<proteinExistence type="predicted"/>
<dbReference type="EMBL" id="CARXXK010000001">
    <property type="protein sequence ID" value="CAI6351395.1"/>
    <property type="molecule type" value="Genomic_DNA"/>
</dbReference>
<evidence type="ECO:0000313" key="1">
    <source>
        <dbReference type="EMBL" id="CAI6351395.1"/>
    </source>
</evidence>
<name>A0AAV0W6C2_9HEMI</name>
<organism evidence="1 2">
    <name type="scientific">Macrosiphum euphorbiae</name>
    <name type="common">potato aphid</name>
    <dbReference type="NCBI Taxonomy" id="13131"/>
    <lineage>
        <taxon>Eukaryota</taxon>
        <taxon>Metazoa</taxon>
        <taxon>Ecdysozoa</taxon>
        <taxon>Arthropoda</taxon>
        <taxon>Hexapoda</taxon>
        <taxon>Insecta</taxon>
        <taxon>Pterygota</taxon>
        <taxon>Neoptera</taxon>
        <taxon>Paraneoptera</taxon>
        <taxon>Hemiptera</taxon>
        <taxon>Sternorrhyncha</taxon>
        <taxon>Aphidomorpha</taxon>
        <taxon>Aphidoidea</taxon>
        <taxon>Aphididae</taxon>
        <taxon>Macrosiphini</taxon>
        <taxon>Macrosiphum</taxon>
    </lineage>
</organism>
<gene>
    <name evidence="1" type="ORF">MEUPH1_LOCUS7746</name>
</gene>
<comment type="caution">
    <text evidence="1">The sequence shown here is derived from an EMBL/GenBank/DDBJ whole genome shotgun (WGS) entry which is preliminary data.</text>
</comment>
<dbReference type="Proteomes" id="UP001160148">
    <property type="component" value="Unassembled WGS sequence"/>
</dbReference>
<protein>
    <submittedName>
        <fullName evidence="1">Uncharacterized protein</fullName>
    </submittedName>
</protein>
<dbReference type="AlphaFoldDB" id="A0AAV0W6C2"/>
<accession>A0AAV0W6C2</accession>
<keyword evidence="2" id="KW-1185">Reference proteome</keyword>
<sequence>MHVKYNGMFIATVSDIGDMCISRCYSGDNQFIIMDAVYIPPNNSLHAIRDFLYENLFIYSHDASAWLQKKKLEKALMICQ</sequence>